<organism evidence="2 3">
    <name type="scientific">Pseudomonas fungipugnans</name>
    <dbReference type="NCBI Taxonomy" id="3024217"/>
    <lineage>
        <taxon>Bacteria</taxon>
        <taxon>Pseudomonadati</taxon>
        <taxon>Pseudomonadota</taxon>
        <taxon>Gammaproteobacteria</taxon>
        <taxon>Pseudomonadales</taxon>
        <taxon>Pseudomonadaceae</taxon>
        <taxon>Pseudomonas</taxon>
    </lineage>
</organism>
<feature type="transmembrane region" description="Helical" evidence="1">
    <location>
        <begin position="6"/>
        <end position="23"/>
    </location>
</feature>
<dbReference type="InterPro" id="IPR004929">
    <property type="entry name" value="I-spanin"/>
</dbReference>
<reference evidence="2 3" key="1">
    <citation type="submission" date="2023-02" db="EMBL/GenBank/DDBJ databases">
        <title>Pseudomonas chrutzelriedensis sp. nov., a potently antifungal strain isolated from moss.</title>
        <authorList>
            <person name="Schnyder A."/>
            <person name="Kalawong R."/>
            <person name="Eberl L."/>
            <person name="Agnoli K."/>
        </authorList>
    </citation>
    <scope>NUCLEOTIDE SEQUENCE [LARGE SCALE GENOMIC DNA]</scope>
    <source>
        <strain evidence="2 3">681</strain>
    </source>
</reference>
<comment type="caution">
    <text evidence="2">The sequence shown here is derived from an EMBL/GenBank/DDBJ whole genome shotgun (WGS) entry which is preliminary data.</text>
</comment>
<gene>
    <name evidence="2" type="ORF">POF45_23325</name>
</gene>
<keyword evidence="1" id="KW-0812">Transmembrane</keyword>
<keyword evidence="3" id="KW-1185">Reference proteome</keyword>
<dbReference type="Pfam" id="PF03245">
    <property type="entry name" value="Phage_lysis"/>
    <property type="match status" value="1"/>
</dbReference>
<dbReference type="Proteomes" id="UP001159100">
    <property type="component" value="Unassembled WGS sequence"/>
</dbReference>
<protein>
    <submittedName>
        <fullName evidence="2">Lysis protein</fullName>
    </submittedName>
</protein>
<accession>A0ABT6QTW7</accession>
<evidence type="ECO:0000313" key="3">
    <source>
        <dbReference type="Proteomes" id="UP001159100"/>
    </source>
</evidence>
<keyword evidence="1" id="KW-1133">Transmembrane helix</keyword>
<proteinExistence type="predicted"/>
<dbReference type="EMBL" id="JARBWL010000002">
    <property type="protein sequence ID" value="MDI2594341.1"/>
    <property type="molecule type" value="Genomic_DNA"/>
</dbReference>
<evidence type="ECO:0000313" key="2">
    <source>
        <dbReference type="EMBL" id="MDI2594341.1"/>
    </source>
</evidence>
<dbReference type="RefSeq" id="WP_282316880.1">
    <property type="nucleotide sequence ID" value="NZ_JARBWL010000002.1"/>
</dbReference>
<evidence type="ECO:0000256" key="1">
    <source>
        <dbReference type="SAM" id="Phobius"/>
    </source>
</evidence>
<sequence>MLRDAWFPVVLCLVAWFGFDLLEGQRDTARRERDSALSEATGLREAARISGEMLAARDAIDLQHTQELNDVRTENDGLRRDVDAGHKRLPVKATCSAPAPGKTGTSGLADAGTAELATDARPDYFTLRNQLALSRQMILGLQDHVRRVCLR</sequence>
<name>A0ABT6QTW7_9PSED</name>
<keyword evidence="1" id="KW-0472">Membrane</keyword>